<feature type="non-terminal residue" evidence="1">
    <location>
        <position position="124"/>
    </location>
</feature>
<reference evidence="1" key="1">
    <citation type="journal article" date="2014" name="Front. Microbiol.">
        <title>High frequency of phylogenetically diverse reductive dehalogenase-homologous genes in deep subseafloor sedimentary metagenomes.</title>
        <authorList>
            <person name="Kawai M."/>
            <person name="Futagami T."/>
            <person name="Toyoda A."/>
            <person name="Takaki Y."/>
            <person name="Nishi S."/>
            <person name="Hori S."/>
            <person name="Arai W."/>
            <person name="Tsubouchi T."/>
            <person name="Morono Y."/>
            <person name="Uchiyama I."/>
            <person name="Ito T."/>
            <person name="Fujiyama A."/>
            <person name="Inagaki F."/>
            <person name="Takami H."/>
        </authorList>
    </citation>
    <scope>NUCLEOTIDE SEQUENCE</scope>
    <source>
        <strain evidence="1">Expedition CK06-06</strain>
    </source>
</reference>
<name>X0VJU6_9ZZZZ</name>
<accession>X0VJU6</accession>
<gene>
    <name evidence="1" type="ORF">S01H1_58302</name>
</gene>
<sequence length="124" mass="14093">MAFGPDTLMKSGLDRLISEIEADHTDIIPSGEDFTDQILKDEAGKPVINHTVHKEFHWFLQEAIEAGHSRIMILGAFLLGKTEQMAIGYVLERIAKDLNVRIKIISNTEQFATDRVRAVRRYID</sequence>
<organism evidence="1">
    <name type="scientific">marine sediment metagenome</name>
    <dbReference type="NCBI Taxonomy" id="412755"/>
    <lineage>
        <taxon>unclassified sequences</taxon>
        <taxon>metagenomes</taxon>
        <taxon>ecological metagenomes</taxon>
    </lineage>
</organism>
<comment type="caution">
    <text evidence="1">The sequence shown here is derived from an EMBL/GenBank/DDBJ whole genome shotgun (WGS) entry which is preliminary data.</text>
</comment>
<evidence type="ECO:0000313" key="1">
    <source>
        <dbReference type="EMBL" id="GAG18549.1"/>
    </source>
</evidence>
<protein>
    <submittedName>
        <fullName evidence="1">Uncharacterized protein</fullName>
    </submittedName>
</protein>
<dbReference type="AlphaFoldDB" id="X0VJU6"/>
<dbReference type="EMBL" id="BARS01038084">
    <property type="protein sequence ID" value="GAG18549.1"/>
    <property type="molecule type" value="Genomic_DNA"/>
</dbReference>
<proteinExistence type="predicted"/>